<evidence type="ECO:0000256" key="6">
    <source>
        <dbReference type="ARBA" id="ARBA00023027"/>
    </source>
</evidence>
<dbReference type="Pfam" id="PF00931">
    <property type="entry name" value="NB-ARC"/>
    <property type="match status" value="1"/>
</dbReference>
<sequence>MATSSSTVPLQHQVFINFRGKDLRRGFVGFLVDALKREKINVFMDEFEERGLPLDSLLTRIEGSRVAVAIFSENYTESNWCLKEAEKMNECREKGNLVVIPIFYKVEPSTVRGLKGDFGDKLWILAKGDEKRKKQFDEALESIPNLFGITVDDTSDECQKINDIVKAVKTVLLKISVIESQDVTGDSSETSDDGTASGGKKHRTFGMEKRLKELEDRFGKHKETRIIGVVGMPGIGKTTLMKELFEMWKPKFVRHARVDKIRVQAKDLGCDFLPTLLLEELLGLEDPHTENVEDPYETYKCQLLGRKVFVVLDDVSNMEQIDALLGKRDWISDGSRIVIATSDASLTNGLVEDTYVFQNLDHRDSLQLFRYHAFSDDHQSNPPKEDFTKLSEEFVHYARGHPLALKMLGVELYNKNIDHWKSKLKTLSQSLIPNIGRVFQMSYDELRSEHKVAFLDIACFRSESVEYVESLLALSDTESPDTMSAVEVLKNKFLINTCDGRVEMHDLLYTFSRELDRKVSTQDGNRQQRRLWLHQDIMKGGIINVLQNKMKAANVRGIFLDLSEVKDQTTLDCEHFLRMCNLRYLKFYNSHCPQECETKNKINIPDGLKLPLKEIRCLHWLKFPLEELPNDFDPINLVDLKLPYSEIKQLWEGEKDVPSLKWVDLNHSSKLCSLSELSKARNLQRLNLEGCTALKILPRGMKKMKKLASLNLKGCTSLETLPKMNLNSLRTLTLSGCSNFKEFPLVSENIEILYLDGTSISQLPTNMEKLQRLIVLNMKNCEKLEEIPVGVGELKALQELILSDCSKLEYFPDIKMSSLNILLLDGTAIEVMPPLPSLQYLCLSRSKINCLPAGITQLFQLKWLDLKYCKSLTSLPELPPNLQCLDAHGCSSLKTVSKPLARIMPTEQNHSTFIFTNCKNLEQAAKEEISSYAQRKCQLLSYARTRYNGGLVSEALFSTCFPGCEVPSWFCYETVGSELEVKLLPHWHDKRLAGIALCAVVSFHDCHDQISRLSVTCTFKVNVEDNSWIPFTCPVGSWTRQGDGKYKIESDHVFIGYTSCPYTITCPEDENSDKCSSTEASLEFTVAGGTNEKGKLKVLKCGLGLVYAKDKGKNSSHEAKYDMPVEVSFQETSKEVDGEGAKKRKKPRGDDGRPKMKKKSRRDDKVLSMVDISSTERSERSVSCFEETKIIVKIPAIYWSYKTASHAAELTVGGKIFSVLGHIGLLADPEGGQCTAWDKGLLIGGENVITCFAREGCTNKPSRELSPLLLHFIANLLL</sequence>
<dbReference type="Gene3D" id="1.10.8.430">
    <property type="entry name" value="Helical domain of apoptotic protease-activating factors"/>
    <property type="match status" value="1"/>
</dbReference>
<reference evidence="11" key="1">
    <citation type="submission" date="2021-01" db="EMBL/GenBank/DDBJ databases">
        <authorList>
            <consortium name="Genoscope - CEA"/>
            <person name="William W."/>
        </authorList>
    </citation>
    <scope>NUCLEOTIDE SEQUENCE</scope>
</reference>
<dbReference type="InterPro" id="IPR027417">
    <property type="entry name" value="P-loop_NTPase"/>
</dbReference>
<dbReference type="FunFam" id="3.40.50.10140:FF:000007">
    <property type="entry name" value="Disease resistance protein (TIR-NBS-LRR class)"/>
    <property type="match status" value="1"/>
</dbReference>
<dbReference type="PANTHER" id="PTHR11017">
    <property type="entry name" value="LEUCINE-RICH REPEAT-CONTAINING PROTEIN"/>
    <property type="match status" value="1"/>
</dbReference>
<dbReference type="SUPFAM" id="SSF52540">
    <property type="entry name" value="P-loop containing nucleoside triphosphate hydrolases"/>
    <property type="match status" value="1"/>
</dbReference>
<dbReference type="Proteomes" id="UP001295469">
    <property type="component" value="Chromosome C09"/>
</dbReference>
<keyword evidence="4" id="KW-0677">Repeat</keyword>
<comment type="catalytic activity">
    <reaction evidence="8">
        <text>NAD(+) + H2O = ADP-D-ribose + nicotinamide + H(+)</text>
        <dbReference type="Rhea" id="RHEA:16301"/>
        <dbReference type="ChEBI" id="CHEBI:15377"/>
        <dbReference type="ChEBI" id="CHEBI:15378"/>
        <dbReference type="ChEBI" id="CHEBI:17154"/>
        <dbReference type="ChEBI" id="CHEBI:57540"/>
        <dbReference type="ChEBI" id="CHEBI:57967"/>
        <dbReference type="EC" id="3.2.2.6"/>
    </reaction>
    <physiologicalReaction direction="left-to-right" evidence="8">
        <dbReference type="Rhea" id="RHEA:16302"/>
    </physiologicalReaction>
</comment>
<name>A0A816IWR9_BRANA</name>
<dbReference type="FunFam" id="1.10.8.430:FF:000002">
    <property type="entry name" value="Disease resistance protein (TIR-NBS-LRR class)"/>
    <property type="match status" value="1"/>
</dbReference>
<dbReference type="PRINTS" id="PR00364">
    <property type="entry name" value="DISEASERSIST"/>
</dbReference>
<evidence type="ECO:0000256" key="4">
    <source>
        <dbReference type="ARBA" id="ARBA00022737"/>
    </source>
</evidence>
<dbReference type="InterPro" id="IPR032675">
    <property type="entry name" value="LRR_dom_sf"/>
</dbReference>
<dbReference type="Gene3D" id="3.80.10.10">
    <property type="entry name" value="Ribonuclease Inhibitor"/>
    <property type="match status" value="2"/>
</dbReference>
<dbReference type="SUPFAM" id="SSF52058">
    <property type="entry name" value="L domain-like"/>
    <property type="match status" value="1"/>
</dbReference>
<feature type="region of interest" description="Disordered" evidence="9">
    <location>
        <begin position="1132"/>
        <end position="1165"/>
    </location>
</feature>
<dbReference type="InterPro" id="IPR002182">
    <property type="entry name" value="NB-ARC"/>
</dbReference>
<dbReference type="FunFam" id="3.80.10.10:FF:000386">
    <property type="entry name" value="Disease resistance protein RPS4"/>
    <property type="match status" value="1"/>
</dbReference>
<dbReference type="PANTHER" id="PTHR11017:SF277">
    <property type="entry name" value="DISEASE RESISTANCE PROTEIN RPS4-RELATED"/>
    <property type="match status" value="1"/>
</dbReference>
<dbReference type="InterPro" id="IPR044974">
    <property type="entry name" value="Disease_R_plants"/>
</dbReference>
<feature type="compositionally biased region" description="Basic and acidic residues" evidence="9">
    <location>
        <begin position="1132"/>
        <end position="1141"/>
    </location>
</feature>
<evidence type="ECO:0000259" key="10">
    <source>
        <dbReference type="PROSITE" id="PS50104"/>
    </source>
</evidence>
<dbReference type="InterPro" id="IPR000157">
    <property type="entry name" value="TIR_dom"/>
</dbReference>
<comment type="subcellular location">
    <subcellularLocation>
        <location evidence="1">Nucleus</location>
    </subcellularLocation>
</comment>
<keyword evidence="5" id="KW-0378">Hydrolase</keyword>
<evidence type="ECO:0000256" key="2">
    <source>
        <dbReference type="ARBA" id="ARBA00011982"/>
    </source>
</evidence>
<dbReference type="EMBL" id="HG994373">
    <property type="protein sequence ID" value="CAF1733126.1"/>
    <property type="molecule type" value="Genomic_DNA"/>
</dbReference>
<evidence type="ECO:0000256" key="5">
    <source>
        <dbReference type="ARBA" id="ARBA00022801"/>
    </source>
</evidence>
<protein>
    <recommendedName>
        <fullName evidence="2">ADP-ribosyl cyclase/cyclic ADP-ribose hydrolase</fullName>
        <ecNumber evidence="2">3.2.2.6</ecNumber>
    </recommendedName>
</protein>
<evidence type="ECO:0000256" key="9">
    <source>
        <dbReference type="SAM" id="MobiDB-lite"/>
    </source>
</evidence>
<dbReference type="InterPro" id="IPR042197">
    <property type="entry name" value="Apaf_helical"/>
</dbReference>
<dbReference type="GO" id="GO:0061809">
    <property type="term" value="F:NAD+ nucleosidase activity, cyclic ADP-ribose generating"/>
    <property type="evidence" value="ECO:0007669"/>
    <property type="project" value="UniProtKB-EC"/>
</dbReference>
<keyword evidence="6" id="KW-0520">NAD</keyword>
<dbReference type="Pfam" id="PF01582">
    <property type="entry name" value="TIR"/>
    <property type="match status" value="1"/>
</dbReference>
<dbReference type="FunFam" id="3.40.50.300:FF:001862">
    <property type="entry name" value="Disease resistance protein RPS4"/>
    <property type="match status" value="1"/>
</dbReference>
<dbReference type="SUPFAM" id="SSF52200">
    <property type="entry name" value="Toll/Interleukin receptor TIR domain"/>
    <property type="match status" value="1"/>
</dbReference>
<evidence type="ECO:0000313" key="11">
    <source>
        <dbReference type="EMBL" id="CAF1733126.1"/>
    </source>
</evidence>
<keyword evidence="7" id="KW-0539">Nucleus</keyword>
<dbReference type="Pfam" id="PF20160">
    <property type="entry name" value="C-JID"/>
    <property type="match status" value="1"/>
</dbReference>
<dbReference type="SMR" id="A0A816IWR9"/>
<dbReference type="InterPro" id="IPR045344">
    <property type="entry name" value="C-JID"/>
</dbReference>
<accession>A0A816IWR9</accession>
<dbReference type="InterPro" id="IPR011713">
    <property type="entry name" value="Leu-rich_rpt_3"/>
</dbReference>
<dbReference type="GO" id="GO:0005634">
    <property type="term" value="C:nucleus"/>
    <property type="evidence" value="ECO:0007669"/>
    <property type="project" value="UniProtKB-SubCell"/>
</dbReference>
<dbReference type="EC" id="3.2.2.6" evidence="2"/>
<evidence type="ECO:0000256" key="3">
    <source>
        <dbReference type="ARBA" id="ARBA00022614"/>
    </source>
</evidence>
<evidence type="ECO:0000256" key="1">
    <source>
        <dbReference type="ARBA" id="ARBA00004123"/>
    </source>
</evidence>
<dbReference type="Gene3D" id="3.40.50.10140">
    <property type="entry name" value="Toll/interleukin-1 receptor homology (TIR) domain"/>
    <property type="match status" value="1"/>
</dbReference>
<gene>
    <name evidence="11" type="ORF">DARMORV10_C09P27620.1</name>
</gene>
<dbReference type="GO" id="GO:0043531">
    <property type="term" value="F:ADP binding"/>
    <property type="evidence" value="ECO:0007669"/>
    <property type="project" value="InterPro"/>
</dbReference>
<feature type="domain" description="TIR" evidence="10">
    <location>
        <begin position="10"/>
        <end position="172"/>
    </location>
</feature>
<dbReference type="Gene3D" id="3.40.50.300">
    <property type="entry name" value="P-loop containing nucleotide triphosphate hydrolases"/>
    <property type="match status" value="1"/>
</dbReference>
<dbReference type="Pfam" id="PF07725">
    <property type="entry name" value="LRR_3"/>
    <property type="match status" value="1"/>
</dbReference>
<dbReference type="AlphaFoldDB" id="A0A816IWR9"/>
<dbReference type="SMART" id="SM00255">
    <property type="entry name" value="TIR"/>
    <property type="match status" value="1"/>
</dbReference>
<dbReference type="FunFam" id="3.80.10.10:FF:000568">
    <property type="entry name" value="Disease resistance protein RPS4"/>
    <property type="match status" value="1"/>
</dbReference>
<evidence type="ECO:0000256" key="8">
    <source>
        <dbReference type="ARBA" id="ARBA00047304"/>
    </source>
</evidence>
<dbReference type="InterPro" id="IPR035897">
    <property type="entry name" value="Toll_tir_struct_dom_sf"/>
</dbReference>
<dbReference type="GO" id="GO:0042742">
    <property type="term" value="P:defense response to bacterium"/>
    <property type="evidence" value="ECO:0007669"/>
    <property type="project" value="UniProtKB-ARBA"/>
</dbReference>
<keyword evidence="3" id="KW-0433">Leucine-rich repeat</keyword>
<dbReference type="GO" id="GO:0002758">
    <property type="term" value="P:innate immune response-activating signaling pathway"/>
    <property type="evidence" value="ECO:0007669"/>
    <property type="project" value="UniProtKB-ARBA"/>
</dbReference>
<proteinExistence type="predicted"/>
<dbReference type="Pfam" id="PF23282">
    <property type="entry name" value="WHD_ROQ1"/>
    <property type="match status" value="1"/>
</dbReference>
<evidence type="ECO:0000256" key="7">
    <source>
        <dbReference type="ARBA" id="ARBA00023242"/>
    </source>
</evidence>
<organism evidence="11">
    <name type="scientific">Brassica napus</name>
    <name type="common">Rape</name>
    <dbReference type="NCBI Taxonomy" id="3708"/>
    <lineage>
        <taxon>Eukaryota</taxon>
        <taxon>Viridiplantae</taxon>
        <taxon>Streptophyta</taxon>
        <taxon>Embryophyta</taxon>
        <taxon>Tracheophyta</taxon>
        <taxon>Spermatophyta</taxon>
        <taxon>Magnoliopsida</taxon>
        <taxon>eudicotyledons</taxon>
        <taxon>Gunneridae</taxon>
        <taxon>Pentapetalae</taxon>
        <taxon>rosids</taxon>
        <taxon>malvids</taxon>
        <taxon>Brassicales</taxon>
        <taxon>Brassicaceae</taxon>
        <taxon>Brassiceae</taxon>
        <taxon>Brassica</taxon>
    </lineage>
</organism>
<dbReference type="InterPro" id="IPR058192">
    <property type="entry name" value="WHD_ROQ1-like"/>
</dbReference>
<dbReference type="PROSITE" id="PS50104">
    <property type="entry name" value="TIR"/>
    <property type="match status" value="1"/>
</dbReference>